<dbReference type="SUPFAM" id="SSF57492">
    <property type="entry name" value="Trefoil"/>
    <property type="match status" value="1"/>
</dbReference>
<sequence>MAFWKKWTEEVWFAPKEEDDGTVQQPVQPKKKKKAKKTKVVQQEDYGVPVEDTPVKQTKPTIRDYLLLDSRIRIFYVVVLCALLGLIFPTAISYYLGEYQADLSNCNTPTQNRFECMSGSSVALTQSSCEAAGCCWDSGSGTPKCYHNNPTRYTYKVDDIVEESDYKIIVDVSPERRQTDMFGNTMPAARIIVRAVNRHHLIVQMIAPGQYEDTFRLVTEDEHTPFSQTEFQVSVSMEKRKSLAVVVRRASTGDVLFDTSYGPLAITDEYVEMSTTVPSEYIYGLGQGERRQSFKRNFVNYGKTALHNRQGADSYHPFFMAVSPTSGLFHGVFWDNSYPLEVQFSPVPAVSFRSMGGSGVFHVLAGSTPSAVSHQFTRDIIGLPNPLPPFWSLGFHLCRENDDPTVGRKTLEQMLTSNISFDSDCIDLRLSGPGMGAVDQQSFPQAAGDREWLRNLGKKFILAQPPHVLDIDQFPLSSWILRNRAVNSSTTEDYETGLRLDTAVHYPSYPLVNELSDLYDAMLQPEGFNLIDNWPSNENKSSCTESDRPRSFTPERIRSSITNNTICLDAFHPTQQLEHVAVHNHYGIQHLKAFVDHAYGYPFLYLNRASALGNLGRAGYPGDDYTANWASMKMALVQVMEMGLFGVSLSGSPICGVYNSSAVIDNLAEIKEEQLCTRWYQMGLLLPFAHSMTKLNHRARSPVDWSLNTQRILAGYVQQRYRLLSYYYTLFYEASMQGTPVVRPLWYQFPRDNQTYLLSEQFMIGGSLMVCPVMVQDDTETSIPITIYFPSGTWYDYYTGDWIYSGDGKKTTVTTGLNHLNMFILNGSVFTTQEPGSSAEQTRLNSYTVTVGFPISSNVTGWLYVDDGKGVDKPAHDLIRFIFTSDTFTMERVHFEFLGSKDISTVVDRVRILGLELKTEQIPPEANYNPYTKILEFNQLNFNWHESDTYSLKFVINP</sequence>
<keyword evidence="6" id="KW-0326">Glycosidase</keyword>
<dbReference type="CDD" id="cd14752">
    <property type="entry name" value="GH31_N"/>
    <property type="match status" value="1"/>
</dbReference>
<accession>A0AAD5PPG4</accession>
<dbReference type="Gene3D" id="2.60.40.1180">
    <property type="entry name" value="Golgi alpha-mannosidase II"/>
    <property type="match status" value="2"/>
</dbReference>
<evidence type="ECO:0000256" key="4">
    <source>
        <dbReference type="ARBA" id="ARBA00023157"/>
    </source>
</evidence>
<dbReference type="Pfam" id="PF21365">
    <property type="entry name" value="Glyco_hydro_31_3rd"/>
    <property type="match status" value="1"/>
</dbReference>
<keyword evidence="6" id="KW-0378">Hydrolase</keyword>
<feature type="region of interest" description="Disordered" evidence="7">
    <location>
        <begin position="17"/>
        <end position="38"/>
    </location>
</feature>
<keyword evidence="8" id="KW-1133">Transmembrane helix</keyword>
<dbReference type="Pfam" id="PF01055">
    <property type="entry name" value="Glyco_hydro_31_2nd"/>
    <property type="match status" value="1"/>
</dbReference>
<reference evidence="10 11" key="1">
    <citation type="submission" date="2022-05" db="EMBL/GenBank/DDBJ databases">
        <title>A multi-omics perspective on studying reproductive biology in Daphnia sinensis.</title>
        <authorList>
            <person name="Jia J."/>
        </authorList>
    </citation>
    <scope>NUCLEOTIDE SEQUENCE [LARGE SCALE GENOMIC DNA]</scope>
    <source>
        <strain evidence="10 11">WSL</strain>
    </source>
</reference>
<protein>
    <recommendedName>
        <fullName evidence="9">P-type domain-containing protein</fullName>
    </recommendedName>
</protein>
<dbReference type="SUPFAM" id="SSF74650">
    <property type="entry name" value="Galactose mutarotase-like"/>
    <property type="match status" value="1"/>
</dbReference>
<dbReference type="GO" id="GO:0030246">
    <property type="term" value="F:carbohydrate binding"/>
    <property type="evidence" value="ECO:0007669"/>
    <property type="project" value="InterPro"/>
</dbReference>
<dbReference type="InterPro" id="IPR017853">
    <property type="entry name" value="GH"/>
</dbReference>
<dbReference type="PROSITE" id="PS51448">
    <property type="entry name" value="P_TREFOIL_2"/>
    <property type="match status" value="1"/>
</dbReference>
<evidence type="ECO:0000256" key="2">
    <source>
        <dbReference type="ARBA" id="ARBA00007806"/>
    </source>
</evidence>
<dbReference type="SUPFAM" id="SSF51011">
    <property type="entry name" value="Glycosyl hydrolase domain"/>
    <property type="match status" value="1"/>
</dbReference>
<dbReference type="Gene3D" id="3.20.20.80">
    <property type="entry name" value="Glycosidases"/>
    <property type="match status" value="1"/>
</dbReference>
<dbReference type="GO" id="GO:0005975">
    <property type="term" value="P:carbohydrate metabolic process"/>
    <property type="evidence" value="ECO:0007669"/>
    <property type="project" value="InterPro"/>
</dbReference>
<organism evidence="10 11">
    <name type="scientific">Daphnia sinensis</name>
    <dbReference type="NCBI Taxonomy" id="1820382"/>
    <lineage>
        <taxon>Eukaryota</taxon>
        <taxon>Metazoa</taxon>
        <taxon>Ecdysozoa</taxon>
        <taxon>Arthropoda</taxon>
        <taxon>Crustacea</taxon>
        <taxon>Branchiopoda</taxon>
        <taxon>Diplostraca</taxon>
        <taxon>Cladocera</taxon>
        <taxon>Anomopoda</taxon>
        <taxon>Daphniidae</taxon>
        <taxon>Daphnia</taxon>
        <taxon>Daphnia similis group</taxon>
    </lineage>
</organism>
<feature type="transmembrane region" description="Helical" evidence="8">
    <location>
        <begin position="74"/>
        <end position="96"/>
    </location>
</feature>
<proteinExistence type="inferred from homology"/>
<dbReference type="InterPro" id="IPR044913">
    <property type="entry name" value="P_trefoil_dom_sf"/>
</dbReference>
<evidence type="ECO:0000313" key="11">
    <source>
        <dbReference type="Proteomes" id="UP000820818"/>
    </source>
</evidence>
<dbReference type="CDD" id="cd00111">
    <property type="entry name" value="Trefoil"/>
    <property type="match status" value="1"/>
</dbReference>
<dbReference type="InterPro" id="IPR000519">
    <property type="entry name" value="P_trefoil_dom"/>
</dbReference>
<gene>
    <name evidence="10" type="ORF">GHT06_019644</name>
</gene>
<comment type="caution">
    <text evidence="10">The sequence shown here is derived from an EMBL/GenBank/DDBJ whole genome shotgun (WGS) entry which is preliminary data.</text>
</comment>
<dbReference type="Gene3D" id="4.10.110.10">
    <property type="entry name" value="Spasmolytic Protein, domain 1"/>
    <property type="match status" value="1"/>
</dbReference>
<keyword evidence="3 8" id="KW-0472">Membrane</keyword>
<evidence type="ECO:0000313" key="10">
    <source>
        <dbReference type="EMBL" id="KAI9554372.1"/>
    </source>
</evidence>
<dbReference type="InterPro" id="IPR013780">
    <property type="entry name" value="Glyco_hydro_b"/>
</dbReference>
<dbReference type="GO" id="GO:0016020">
    <property type="term" value="C:membrane"/>
    <property type="evidence" value="ECO:0007669"/>
    <property type="project" value="UniProtKB-SubCell"/>
</dbReference>
<dbReference type="Gene3D" id="2.60.40.1760">
    <property type="entry name" value="glycosyl hydrolase (family 31)"/>
    <property type="match status" value="1"/>
</dbReference>
<dbReference type="PANTHER" id="PTHR22762:SF131">
    <property type="entry name" value="GLYCOSIDE HYDROLASE FAMILY 31 N-TERMINAL DOMAIN-CONTAINING PROTEIN"/>
    <property type="match status" value="1"/>
</dbReference>
<dbReference type="InterPro" id="IPR011013">
    <property type="entry name" value="Gal_mutarotase_sf_dom"/>
</dbReference>
<dbReference type="SMART" id="SM00018">
    <property type="entry name" value="PD"/>
    <property type="match status" value="1"/>
</dbReference>
<dbReference type="AlphaFoldDB" id="A0AAD5PPG4"/>
<feature type="compositionally biased region" description="Basic residues" evidence="7">
    <location>
        <begin position="29"/>
        <end position="38"/>
    </location>
</feature>
<dbReference type="Pfam" id="PF00088">
    <property type="entry name" value="Trefoil"/>
    <property type="match status" value="1"/>
</dbReference>
<dbReference type="GO" id="GO:0004558">
    <property type="term" value="F:alpha-1,4-glucosidase activity"/>
    <property type="evidence" value="ECO:0007669"/>
    <property type="project" value="TreeGrafter"/>
</dbReference>
<dbReference type="InterPro" id="IPR000322">
    <property type="entry name" value="Glyco_hydro_31_TIM"/>
</dbReference>
<keyword evidence="11" id="KW-1185">Reference proteome</keyword>
<comment type="caution">
    <text evidence="5">Lacks conserved residue(s) required for the propagation of feature annotation.</text>
</comment>
<evidence type="ECO:0000256" key="3">
    <source>
        <dbReference type="ARBA" id="ARBA00023136"/>
    </source>
</evidence>
<evidence type="ECO:0000256" key="5">
    <source>
        <dbReference type="PROSITE-ProRule" id="PRU00779"/>
    </source>
</evidence>
<feature type="domain" description="P-type" evidence="9">
    <location>
        <begin position="104"/>
        <end position="149"/>
    </location>
</feature>
<evidence type="ECO:0000256" key="7">
    <source>
        <dbReference type="SAM" id="MobiDB-lite"/>
    </source>
</evidence>
<comment type="similarity">
    <text evidence="2 6">Belongs to the glycosyl hydrolase 31 family.</text>
</comment>
<evidence type="ECO:0000256" key="1">
    <source>
        <dbReference type="ARBA" id="ARBA00004370"/>
    </source>
</evidence>
<dbReference type="PANTHER" id="PTHR22762">
    <property type="entry name" value="ALPHA-GLUCOSIDASE"/>
    <property type="match status" value="1"/>
</dbReference>
<comment type="subcellular location">
    <subcellularLocation>
        <location evidence="1">Membrane</location>
    </subcellularLocation>
</comment>
<dbReference type="SUPFAM" id="SSF51445">
    <property type="entry name" value="(Trans)glycosidases"/>
    <property type="match status" value="1"/>
</dbReference>
<dbReference type="EMBL" id="WJBH02000008">
    <property type="protein sequence ID" value="KAI9554372.1"/>
    <property type="molecule type" value="Genomic_DNA"/>
</dbReference>
<evidence type="ECO:0000259" key="9">
    <source>
        <dbReference type="PROSITE" id="PS51448"/>
    </source>
</evidence>
<keyword evidence="8" id="KW-0812">Transmembrane</keyword>
<evidence type="ECO:0000256" key="8">
    <source>
        <dbReference type="SAM" id="Phobius"/>
    </source>
</evidence>
<name>A0AAD5PPG4_9CRUS</name>
<evidence type="ECO:0000256" key="6">
    <source>
        <dbReference type="RuleBase" id="RU361185"/>
    </source>
</evidence>
<dbReference type="Proteomes" id="UP000820818">
    <property type="component" value="Linkage Group LG8"/>
</dbReference>
<keyword evidence="4" id="KW-1015">Disulfide bond</keyword>
<dbReference type="InterPro" id="IPR048395">
    <property type="entry name" value="Glyco_hydro_31_C"/>
</dbReference>